<comment type="caution">
    <text evidence="2">The sequence shown here is derived from an EMBL/GenBank/DDBJ whole genome shotgun (WGS) entry which is preliminary data.</text>
</comment>
<dbReference type="AlphaFoldDB" id="A0AAN9P0S3"/>
<sequence>MFVVYLVDVKQSIGARMVIKYAHVFISFIFAHFESFAIAKDGREEHSSAVAPVARAKPTEEESNKEGSA</sequence>
<evidence type="ECO:0000256" key="1">
    <source>
        <dbReference type="SAM" id="MobiDB-lite"/>
    </source>
</evidence>
<reference evidence="2 3" key="1">
    <citation type="submission" date="2024-01" db="EMBL/GenBank/DDBJ databases">
        <title>The genomes of 5 underutilized Papilionoideae crops provide insights into root nodulation and disease resistanc.</title>
        <authorList>
            <person name="Jiang F."/>
        </authorList>
    </citation>
    <scope>NUCLEOTIDE SEQUENCE [LARGE SCALE GENOMIC DNA]</scope>
    <source>
        <strain evidence="2">JINMINGXINNONG_FW02</strain>
        <tissue evidence="2">Leaves</tissue>
    </source>
</reference>
<feature type="compositionally biased region" description="Basic and acidic residues" evidence="1">
    <location>
        <begin position="57"/>
        <end position="69"/>
    </location>
</feature>
<proteinExistence type="predicted"/>
<evidence type="ECO:0000313" key="3">
    <source>
        <dbReference type="Proteomes" id="UP001374584"/>
    </source>
</evidence>
<evidence type="ECO:0000313" key="2">
    <source>
        <dbReference type="EMBL" id="KAK7378968.1"/>
    </source>
</evidence>
<dbReference type="Proteomes" id="UP001374584">
    <property type="component" value="Unassembled WGS sequence"/>
</dbReference>
<keyword evidence="3" id="KW-1185">Reference proteome</keyword>
<name>A0AAN9P0S3_PHACN</name>
<gene>
    <name evidence="2" type="ORF">VNO80_04419</name>
</gene>
<accession>A0AAN9P0S3</accession>
<organism evidence="2 3">
    <name type="scientific">Phaseolus coccineus</name>
    <name type="common">Scarlet runner bean</name>
    <name type="synonym">Phaseolus multiflorus</name>
    <dbReference type="NCBI Taxonomy" id="3886"/>
    <lineage>
        <taxon>Eukaryota</taxon>
        <taxon>Viridiplantae</taxon>
        <taxon>Streptophyta</taxon>
        <taxon>Embryophyta</taxon>
        <taxon>Tracheophyta</taxon>
        <taxon>Spermatophyta</taxon>
        <taxon>Magnoliopsida</taxon>
        <taxon>eudicotyledons</taxon>
        <taxon>Gunneridae</taxon>
        <taxon>Pentapetalae</taxon>
        <taxon>rosids</taxon>
        <taxon>fabids</taxon>
        <taxon>Fabales</taxon>
        <taxon>Fabaceae</taxon>
        <taxon>Papilionoideae</taxon>
        <taxon>50 kb inversion clade</taxon>
        <taxon>NPAAA clade</taxon>
        <taxon>indigoferoid/millettioid clade</taxon>
        <taxon>Phaseoleae</taxon>
        <taxon>Phaseolus</taxon>
    </lineage>
</organism>
<feature type="region of interest" description="Disordered" evidence="1">
    <location>
        <begin position="48"/>
        <end position="69"/>
    </location>
</feature>
<dbReference type="EMBL" id="JAYMYR010000002">
    <property type="protein sequence ID" value="KAK7378968.1"/>
    <property type="molecule type" value="Genomic_DNA"/>
</dbReference>
<protein>
    <submittedName>
        <fullName evidence="2">Uncharacterized protein</fullName>
    </submittedName>
</protein>